<evidence type="ECO:0000256" key="6">
    <source>
        <dbReference type="ARBA" id="ARBA00023004"/>
    </source>
</evidence>
<keyword evidence="12" id="KW-1185">Reference proteome</keyword>
<dbReference type="Pfam" id="PF01328">
    <property type="entry name" value="Peroxidase_2"/>
    <property type="match status" value="1"/>
</dbReference>
<sequence>MSPQLASTKADRARLATGETHDYQPPDEGASRSVCPALNAMANHGYVQRDGKNISMLEMYRGLKACYGLSSALAAILVVGGWVLFKRFGRIKLFDIGLHNGIEHDASVVHLDCPAGQKYAPIEIQQDLVNDFAVHVVKAASAAAGRKLAEAEVVVTEHDMVLTRIRREKLLHADLGCGELAAILGIWNKTLDGKQGVPLTWIRTWLATERLPDGWSPDHVETLRAVMKSMSAMKKEMKKIRDEEAAAGS</sequence>
<feature type="compositionally biased region" description="Basic and acidic residues" evidence="8">
    <location>
        <begin position="9"/>
        <end position="24"/>
    </location>
</feature>
<keyword evidence="6" id="KW-0408">Iron</keyword>
<keyword evidence="2" id="KW-0575">Peroxidase</keyword>
<dbReference type="GO" id="GO:0004601">
    <property type="term" value="F:peroxidase activity"/>
    <property type="evidence" value="ECO:0007669"/>
    <property type="project" value="UniProtKB-KW"/>
</dbReference>
<dbReference type="PANTHER" id="PTHR33577:SF18">
    <property type="entry name" value="HEME HALOPEROXIDASE FAMILY PROFILE DOMAIN-CONTAINING PROTEIN"/>
    <property type="match status" value="1"/>
</dbReference>
<keyword evidence="3" id="KW-0349">Heme</keyword>
<keyword evidence="4" id="KW-0479">Metal-binding</keyword>
<keyword evidence="5" id="KW-0560">Oxidoreductase</keyword>
<feature type="domain" description="Heme haloperoxidase family profile" evidence="10">
    <location>
        <begin position="19"/>
        <end position="232"/>
    </location>
</feature>
<evidence type="ECO:0000256" key="3">
    <source>
        <dbReference type="ARBA" id="ARBA00022617"/>
    </source>
</evidence>
<dbReference type="SUPFAM" id="SSF47571">
    <property type="entry name" value="Cloroperoxidase"/>
    <property type="match status" value="1"/>
</dbReference>
<evidence type="ECO:0000256" key="5">
    <source>
        <dbReference type="ARBA" id="ARBA00023002"/>
    </source>
</evidence>
<evidence type="ECO:0000259" key="10">
    <source>
        <dbReference type="PROSITE" id="PS51405"/>
    </source>
</evidence>
<protein>
    <submittedName>
        <fullName evidence="11">Chloroperoxidase</fullName>
    </submittedName>
</protein>
<dbReference type="Proteomes" id="UP001218218">
    <property type="component" value="Unassembled WGS sequence"/>
</dbReference>
<evidence type="ECO:0000256" key="7">
    <source>
        <dbReference type="ARBA" id="ARBA00025795"/>
    </source>
</evidence>
<evidence type="ECO:0000256" key="1">
    <source>
        <dbReference type="ARBA" id="ARBA00001970"/>
    </source>
</evidence>
<keyword evidence="9" id="KW-0472">Membrane</keyword>
<reference evidence="11" key="1">
    <citation type="submission" date="2023-03" db="EMBL/GenBank/DDBJ databases">
        <title>Massive genome expansion in bonnet fungi (Mycena s.s.) driven by repeated elements and novel gene families across ecological guilds.</title>
        <authorList>
            <consortium name="Lawrence Berkeley National Laboratory"/>
            <person name="Harder C.B."/>
            <person name="Miyauchi S."/>
            <person name="Viragh M."/>
            <person name="Kuo A."/>
            <person name="Thoen E."/>
            <person name="Andreopoulos B."/>
            <person name="Lu D."/>
            <person name="Skrede I."/>
            <person name="Drula E."/>
            <person name="Henrissat B."/>
            <person name="Morin E."/>
            <person name="Kohler A."/>
            <person name="Barry K."/>
            <person name="LaButti K."/>
            <person name="Morin E."/>
            <person name="Salamov A."/>
            <person name="Lipzen A."/>
            <person name="Mereny Z."/>
            <person name="Hegedus B."/>
            <person name="Baldrian P."/>
            <person name="Stursova M."/>
            <person name="Weitz H."/>
            <person name="Taylor A."/>
            <person name="Grigoriev I.V."/>
            <person name="Nagy L.G."/>
            <person name="Martin F."/>
            <person name="Kauserud H."/>
        </authorList>
    </citation>
    <scope>NUCLEOTIDE SEQUENCE</scope>
    <source>
        <strain evidence="11">CBHHK002</strain>
    </source>
</reference>
<name>A0AAD6Z2Q6_9AGAR</name>
<dbReference type="PROSITE" id="PS51405">
    <property type="entry name" value="HEME_HALOPEROXIDASE"/>
    <property type="match status" value="1"/>
</dbReference>
<evidence type="ECO:0000313" key="12">
    <source>
        <dbReference type="Proteomes" id="UP001218218"/>
    </source>
</evidence>
<organism evidence="11 12">
    <name type="scientific">Mycena albidolilacea</name>
    <dbReference type="NCBI Taxonomy" id="1033008"/>
    <lineage>
        <taxon>Eukaryota</taxon>
        <taxon>Fungi</taxon>
        <taxon>Dikarya</taxon>
        <taxon>Basidiomycota</taxon>
        <taxon>Agaricomycotina</taxon>
        <taxon>Agaricomycetes</taxon>
        <taxon>Agaricomycetidae</taxon>
        <taxon>Agaricales</taxon>
        <taxon>Marasmiineae</taxon>
        <taxon>Mycenaceae</taxon>
        <taxon>Mycena</taxon>
    </lineage>
</organism>
<dbReference type="InterPro" id="IPR036851">
    <property type="entry name" value="Chloroperoxidase-like_sf"/>
</dbReference>
<comment type="caution">
    <text evidence="11">The sequence shown here is derived from an EMBL/GenBank/DDBJ whole genome shotgun (WGS) entry which is preliminary data.</text>
</comment>
<evidence type="ECO:0000256" key="4">
    <source>
        <dbReference type="ARBA" id="ARBA00022723"/>
    </source>
</evidence>
<dbReference type="GO" id="GO:0046872">
    <property type="term" value="F:metal ion binding"/>
    <property type="evidence" value="ECO:0007669"/>
    <property type="project" value="UniProtKB-KW"/>
</dbReference>
<accession>A0AAD6Z2Q6</accession>
<evidence type="ECO:0000256" key="9">
    <source>
        <dbReference type="SAM" id="Phobius"/>
    </source>
</evidence>
<evidence type="ECO:0000256" key="8">
    <source>
        <dbReference type="SAM" id="MobiDB-lite"/>
    </source>
</evidence>
<dbReference type="AlphaFoldDB" id="A0AAD6Z2Q6"/>
<evidence type="ECO:0000256" key="2">
    <source>
        <dbReference type="ARBA" id="ARBA00022559"/>
    </source>
</evidence>
<dbReference type="Gene3D" id="1.10.489.10">
    <property type="entry name" value="Chloroperoxidase-like"/>
    <property type="match status" value="1"/>
</dbReference>
<proteinExistence type="inferred from homology"/>
<feature type="transmembrane region" description="Helical" evidence="9">
    <location>
        <begin position="65"/>
        <end position="85"/>
    </location>
</feature>
<keyword evidence="9" id="KW-0812">Transmembrane</keyword>
<evidence type="ECO:0000313" key="11">
    <source>
        <dbReference type="EMBL" id="KAJ7305435.1"/>
    </source>
</evidence>
<dbReference type="InterPro" id="IPR000028">
    <property type="entry name" value="Chloroperoxidase"/>
</dbReference>
<gene>
    <name evidence="11" type="ORF">DFH08DRAFT_902813</name>
</gene>
<comment type="similarity">
    <text evidence="7">Belongs to the chloroperoxidase family.</text>
</comment>
<keyword evidence="9" id="KW-1133">Transmembrane helix</keyword>
<dbReference type="EMBL" id="JARIHO010000097">
    <property type="protein sequence ID" value="KAJ7305435.1"/>
    <property type="molecule type" value="Genomic_DNA"/>
</dbReference>
<comment type="cofactor">
    <cofactor evidence="1">
        <name>heme b</name>
        <dbReference type="ChEBI" id="CHEBI:60344"/>
    </cofactor>
</comment>
<dbReference type="PANTHER" id="PTHR33577">
    <property type="entry name" value="STERIGMATOCYSTIN BIOSYNTHESIS PEROXIDASE STCC-RELATED"/>
    <property type="match status" value="1"/>
</dbReference>
<feature type="region of interest" description="Disordered" evidence="8">
    <location>
        <begin position="1"/>
        <end position="30"/>
    </location>
</feature>